<dbReference type="RefSeq" id="WP_345864737.1">
    <property type="nucleotide sequence ID" value="NZ_JBDIMF010000004.1"/>
</dbReference>
<dbReference type="Pfam" id="PF14559">
    <property type="entry name" value="TPR_19"/>
    <property type="match status" value="1"/>
</dbReference>
<name>A0ABU9XSM2_9SPHN</name>
<keyword evidence="1" id="KW-0808">Transferase</keyword>
<protein>
    <submittedName>
        <fullName evidence="3">Sulfotransferase</fullName>
    </submittedName>
</protein>
<dbReference type="Pfam" id="PF13432">
    <property type="entry name" value="TPR_16"/>
    <property type="match status" value="1"/>
</dbReference>
<proteinExistence type="predicted"/>
<keyword evidence="2" id="KW-0802">TPR repeat</keyword>
<dbReference type="EMBL" id="JBDIMF010000004">
    <property type="protein sequence ID" value="MEN2786819.1"/>
    <property type="molecule type" value="Genomic_DNA"/>
</dbReference>
<dbReference type="Pfam" id="PF13469">
    <property type="entry name" value="Sulfotransfer_3"/>
    <property type="match status" value="1"/>
</dbReference>
<evidence type="ECO:0000256" key="2">
    <source>
        <dbReference type="PROSITE-ProRule" id="PRU00339"/>
    </source>
</evidence>
<dbReference type="SMART" id="SM00028">
    <property type="entry name" value="TPR"/>
    <property type="match status" value="4"/>
</dbReference>
<dbReference type="SUPFAM" id="SSF52540">
    <property type="entry name" value="P-loop containing nucleoside triphosphate hydrolases"/>
    <property type="match status" value="1"/>
</dbReference>
<gene>
    <name evidence="3" type="ORF">ABC969_10350</name>
</gene>
<evidence type="ECO:0000313" key="4">
    <source>
        <dbReference type="Proteomes" id="UP001404104"/>
    </source>
</evidence>
<dbReference type="InterPro" id="IPR026634">
    <property type="entry name" value="TPST-like"/>
</dbReference>
<dbReference type="PROSITE" id="PS50005">
    <property type="entry name" value="TPR"/>
    <property type="match status" value="2"/>
</dbReference>
<dbReference type="SUPFAM" id="SSF48452">
    <property type="entry name" value="TPR-like"/>
    <property type="match status" value="1"/>
</dbReference>
<evidence type="ECO:0000313" key="3">
    <source>
        <dbReference type="EMBL" id="MEN2786819.1"/>
    </source>
</evidence>
<dbReference type="InterPro" id="IPR027417">
    <property type="entry name" value="P-loop_NTPase"/>
</dbReference>
<dbReference type="Proteomes" id="UP001404104">
    <property type="component" value="Unassembled WGS sequence"/>
</dbReference>
<feature type="repeat" description="TPR" evidence="2">
    <location>
        <begin position="115"/>
        <end position="148"/>
    </location>
</feature>
<dbReference type="InterPro" id="IPR011990">
    <property type="entry name" value="TPR-like_helical_dom_sf"/>
</dbReference>
<dbReference type="InterPro" id="IPR019734">
    <property type="entry name" value="TPR_rpt"/>
</dbReference>
<accession>A0ABU9XSM2</accession>
<reference evidence="3 4" key="1">
    <citation type="submission" date="2024-05" db="EMBL/GenBank/DDBJ databases">
        <authorList>
            <person name="Liu Q."/>
            <person name="Xin Y.-H."/>
        </authorList>
    </citation>
    <scope>NUCLEOTIDE SEQUENCE [LARGE SCALE GENOMIC DNA]</scope>
    <source>
        <strain evidence="3 4">CGMCC 1.15349</strain>
    </source>
</reference>
<dbReference type="PANTHER" id="PTHR12788:SF10">
    <property type="entry name" value="PROTEIN-TYROSINE SULFOTRANSFERASE"/>
    <property type="match status" value="1"/>
</dbReference>
<evidence type="ECO:0000256" key="1">
    <source>
        <dbReference type="ARBA" id="ARBA00022679"/>
    </source>
</evidence>
<dbReference type="PANTHER" id="PTHR12788">
    <property type="entry name" value="PROTEIN-TYROSINE SULFOTRANSFERASE 2"/>
    <property type="match status" value="1"/>
</dbReference>
<feature type="repeat" description="TPR" evidence="2">
    <location>
        <begin position="81"/>
        <end position="114"/>
    </location>
</feature>
<sequence>MPPNKHQGRPDPIAATRLKIEQLLARNAIAEAAAVAEAALSRKQVDPMFLNLAAWRREEAGDFGGAHRLLGQALALAPGDVLVLGAIGAVLRKQGQFDEALVVLDRTLAAAPGHAAAWLERGYVLDALRHDEKARDSYARAVALDPNMAPALGKLADAAAKSGDAATARPLAERALALSPQEPAAVCALATIEIEARNGAAAERLLLPLLASPIQDEDRTRALTLLGDALDRQDRTSAAFGLYQQAQVNFRTRYAADLAPCPDRPSHRRFIETIRDQVLRGPSLATLPRHAPIEGEADRHVFLLGYPRSGTTLIENVLASAQDVVALEERDTLAATDDVLVANDGTMPDLDAIGPDRVAQLRTAYWRRVQDYAGPVAGKTFVDMNPFNGIKLPVIARLFPAARIVIMRRDPRDVVLSCYRINFTPSPAAWSFSDLEETARHYAALMALTEAARERLPLAYHEVRYDRVVADFETSIRALAAFIGLEWTDAFREFDRTAQTRGVRTASATQVRRGLYDGRGQWRRYADELAPILPILAPWVERFGFEQ</sequence>
<comment type="caution">
    <text evidence="3">The sequence shown here is derived from an EMBL/GenBank/DDBJ whole genome shotgun (WGS) entry which is preliminary data.</text>
</comment>
<dbReference type="Gene3D" id="3.40.50.300">
    <property type="entry name" value="P-loop containing nucleotide triphosphate hydrolases"/>
    <property type="match status" value="1"/>
</dbReference>
<organism evidence="3 4">
    <name type="scientific">Sphingomonas qilianensis</name>
    <dbReference type="NCBI Taxonomy" id="1736690"/>
    <lineage>
        <taxon>Bacteria</taxon>
        <taxon>Pseudomonadati</taxon>
        <taxon>Pseudomonadota</taxon>
        <taxon>Alphaproteobacteria</taxon>
        <taxon>Sphingomonadales</taxon>
        <taxon>Sphingomonadaceae</taxon>
        <taxon>Sphingomonas</taxon>
    </lineage>
</organism>
<dbReference type="Gene3D" id="1.25.40.10">
    <property type="entry name" value="Tetratricopeptide repeat domain"/>
    <property type="match status" value="1"/>
</dbReference>
<keyword evidence="4" id="KW-1185">Reference proteome</keyword>